<accession>A0A841DW93</accession>
<dbReference type="AlphaFoldDB" id="A0A841DW93"/>
<dbReference type="Pfam" id="PF02566">
    <property type="entry name" value="OsmC"/>
    <property type="match status" value="1"/>
</dbReference>
<dbReference type="EMBL" id="JACHNF010000001">
    <property type="protein sequence ID" value="MBB5981105.1"/>
    <property type="molecule type" value="Genomic_DNA"/>
</dbReference>
<dbReference type="PANTHER" id="PTHR42830:SF2">
    <property type="entry name" value="OSMC_OHR FAMILY PROTEIN"/>
    <property type="match status" value="1"/>
</dbReference>
<evidence type="ECO:0000313" key="1">
    <source>
        <dbReference type="EMBL" id="MBB5981105.1"/>
    </source>
</evidence>
<proteinExistence type="predicted"/>
<dbReference type="PANTHER" id="PTHR42830">
    <property type="entry name" value="OSMOTICALLY INDUCIBLE FAMILY PROTEIN"/>
    <property type="match status" value="1"/>
</dbReference>
<reference evidence="1 2" key="1">
    <citation type="submission" date="2020-08" db="EMBL/GenBank/DDBJ databases">
        <title>Sequencing the genomes of 1000 actinobacteria strains.</title>
        <authorList>
            <person name="Klenk H.-P."/>
        </authorList>
    </citation>
    <scope>NUCLEOTIDE SEQUENCE [LARGE SCALE GENOMIC DNA]</scope>
    <source>
        <strain evidence="1 2">DSM 17294</strain>
    </source>
</reference>
<comment type="caution">
    <text evidence="1">The sequence shown here is derived from an EMBL/GenBank/DDBJ whole genome shotgun (WGS) entry which is preliminary data.</text>
</comment>
<dbReference type="InterPro" id="IPR003718">
    <property type="entry name" value="OsmC/Ohr_fam"/>
</dbReference>
<dbReference type="InterPro" id="IPR052707">
    <property type="entry name" value="OsmC_Ohr_Peroxiredoxin"/>
</dbReference>
<name>A0A841DW93_9ACTN</name>
<dbReference type="SUPFAM" id="SSF82784">
    <property type="entry name" value="OsmC-like"/>
    <property type="match status" value="1"/>
</dbReference>
<dbReference type="RefSeq" id="WP_184837331.1">
    <property type="nucleotide sequence ID" value="NZ_BAAAVN010000016.1"/>
</dbReference>
<keyword evidence="2" id="KW-1185">Reference proteome</keyword>
<protein>
    <submittedName>
        <fullName evidence="1">Organic hydroperoxide reductase OsmC/OhrA</fullName>
    </submittedName>
</protein>
<sequence length="149" mass="16257">MSEHVVDVSWSRGEHEFTYENYDRDHEWRFDGGVTVPGSANPAYRGNPGPVDPEEAFVAALSSCHMLTFLAIAARKRLVVDSYDDHAVGVMAKNAAGRLAITEVTLHPEIGWGGTEPDAATIERIHHLAHQECFIANSVSTEITVATGK</sequence>
<gene>
    <name evidence="1" type="ORF">HDA44_004446</name>
</gene>
<dbReference type="Gene3D" id="3.30.300.20">
    <property type="match status" value="1"/>
</dbReference>
<evidence type="ECO:0000313" key="2">
    <source>
        <dbReference type="Proteomes" id="UP000558997"/>
    </source>
</evidence>
<dbReference type="InterPro" id="IPR036102">
    <property type="entry name" value="OsmC/Ohrsf"/>
</dbReference>
<dbReference type="Proteomes" id="UP000558997">
    <property type="component" value="Unassembled WGS sequence"/>
</dbReference>
<organism evidence="1 2">
    <name type="scientific">Kribbella solani</name>
    <dbReference type="NCBI Taxonomy" id="236067"/>
    <lineage>
        <taxon>Bacteria</taxon>
        <taxon>Bacillati</taxon>
        <taxon>Actinomycetota</taxon>
        <taxon>Actinomycetes</taxon>
        <taxon>Propionibacteriales</taxon>
        <taxon>Kribbellaceae</taxon>
        <taxon>Kribbella</taxon>
    </lineage>
</organism>
<dbReference type="InterPro" id="IPR015946">
    <property type="entry name" value="KH_dom-like_a/b"/>
</dbReference>